<dbReference type="PROSITE" id="PS00371">
    <property type="entry name" value="PTS_EIIA_TYPE_1_HIS"/>
    <property type="match status" value="1"/>
</dbReference>
<reference evidence="8 9" key="1">
    <citation type="journal article" date="2025" name="Anaerobe">
        <title>Description of Anaerococcus kampingiae sp. nov., Anaerococcus groningensis sp. nov., Anaerococcus martiniensis sp. nov., and Anaerococcus cruorum sp. nov., isolated from human clinical specimens.</title>
        <authorList>
            <person name="Boiten K.E."/>
            <person name="Meijer J."/>
            <person name="van Wezel E.M."/>
            <person name="Veloo A.C.M."/>
        </authorList>
    </citation>
    <scope>NUCLEOTIDE SEQUENCE [LARGE SCALE GENOMIC DNA]</scope>
    <source>
        <strain evidence="8 9">ENR0874</strain>
    </source>
</reference>
<evidence type="ECO:0000256" key="4">
    <source>
        <dbReference type="ARBA" id="ARBA00022679"/>
    </source>
</evidence>
<dbReference type="RefSeq" id="WP_410035368.1">
    <property type="nucleotide sequence ID" value="NZ_JBGMEF010000016.1"/>
</dbReference>
<name>A0ABW9MBW3_9FIRM</name>
<accession>A0ABW9MBW3</accession>
<protein>
    <submittedName>
        <fullName evidence="8">PTS glucose transporter subunit IIA</fullName>
    </submittedName>
</protein>
<dbReference type="SUPFAM" id="SSF51261">
    <property type="entry name" value="Duplicated hybrid motif"/>
    <property type="match status" value="1"/>
</dbReference>
<dbReference type="InterPro" id="IPR050890">
    <property type="entry name" value="PTS_EIIA_component"/>
</dbReference>
<keyword evidence="6" id="KW-0418">Kinase</keyword>
<dbReference type="Gene3D" id="2.70.70.10">
    <property type="entry name" value="Glucose Permease (Domain IIA)"/>
    <property type="match status" value="1"/>
</dbReference>
<evidence type="ECO:0000256" key="2">
    <source>
        <dbReference type="ARBA" id="ARBA00022448"/>
    </source>
</evidence>
<gene>
    <name evidence="8" type="ORF">ACCQ42_03330</name>
</gene>
<evidence type="ECO:0000313" key="8">
    <source>
        <dbReference type="EMBL" id="MFO3666798.1"/>
    </source>
</evidence>
<feature type="domain" description="PTS EIIA type-1" evidence="7">
    <location>
        <begin position="34"/>
        <end position="138"/>
    </location>
</feature>
<dbReference type="Proteomes" id="UP001637994">
    <property type="component" value="Unassembled WGS sequence"/>
</dbReference>
<evidence type="ECO:0000313" key="9">
    <source>
        <dbReference type="Proteomes" id="UP001637994"/>
    </source>
</evidence>
<dbReference type="PROSITE" id="PS51093">
    <property type="entry name" value="PTS_EIIA_TYPE_1"/>
    <property type="match status" value="1"/>
</dbReference>
<dbReference type="EMBL" id="JBGMEF010000016">
    <property type="protein sequence ID" value="MFO3666798.1"/>
    <property type="molecule type" value="Genomic_DNA"/>
</dbReference>
<sequence>MSIIDDIKNIFTKEDKIFYAPIKGEITEIKNCRDLIFSEQIVGPGALIIADEGKVFAPCDGKITMVAHGKHAIGVESKRGIQVLVHVGIGTVELEGKGFNALVKSGQEVKKGDLLLEFDLDAIKEAGYSLESPVVITNPTIKKVKLSEAENVEVGDELFSL</sequence>
<evidence type="ECO:0000256" key="3">
    <source>
        <dbReference type="ARBA" id="ARBA00022597"/>
    </source>
</evidence>
<organism evidence="8 9">
    <name type="scientific">Anaerococcus kampingae</name>
    <dbReference type="NCBI Taxonomy" id="3115614"/>
    <lineage>
        <taxon>Bacteria</taxon>
        <taxon>Bacillati</taxon>
        <taxon>Bacillota</taxon>
        <taxon>Tissierellia</taxon>
        <taxon>Tissierellales</taxon>
        <taxon>Peptoniphilaceae</taxon>
        <taxon>Anaerococcus</taxon>
    </lineage>
</organism>
<dbReference type="Pfam" id="PF00358">
    <property type="entry name" value="PTS_EIIA_1"/>
    <property type="match status" value="1"/>
</dbReference>
<dbReference type="InterPro" id="IPR011055">
    <property type="entry name" value="Dup_hybrid_motif"/>
</dbReference>
<proteinExistence type="predicted"/>
<dbReference type="InterPro" id="IPR001127">
    <property type="entry name" value="PTS_EIIA_1_perm"/>
</dbReference>
<evidence type="ECO:0000259" key="7">
    <source>
        <dbReference type="PROSITE" id="PS51093"/>
    </source>
</evidence>
<comment type="caution">
    <text evidence="8">The sequence shown here is derived from an EMBL/GenBank/DDBJ whole genome shotgun (WGS) entry which is preliminary data.</text>
</comment>
<dbReference type="PANTHER" id="PTHR45008">
    <property type="entry name" value="PTS SYSTEM GLUCOSE-SPECIFIC EIIA COMPONENT"/>
    <property type="match status" value="1"/>
</dbReference>
<comment type="subcellular location">
    <subcellularLocation>
        <location evidence="1">Cytoplasm</location>
    </subcellularLocation>
</comment>
<keyword evidence="9" id="KW-1185">Reference proteome</keyword>
<keyword evidence="3 8" id="KW-0762">Sugar transport</keyword>
<keyword evidence="2" id="KW-0813">Transport</keyword>
<evidence type="ECO:0000256" key="1">
    <source>
        <dbReference type="ARBA" id="ARBA00004496"/>
    </source>
</evidence>
<keyword evidence="5" id="KW-0598">Phosphotransferase system</keyword>
<dbReference type="PANTHER" id="PTHR45008:SF1">
    <property type="entry name" value="PTS SYSTEM GLUCOSE-SPECIFIC EIIA COMPONENT"/>
    <property type="match status" value="1"/>
</dbReference>
<keyword evidence="4" id="KW-0808">Transferase</keyword>
<evidence type="ECO:0000256" key="5">
    <source>
        <dbReference type="ARBA" id="ARBA00022683"/>
    </source>
</evidence>
<evidence type="ECO:0000256" key="6">
    <source>
        <dbReference type="ARBA" id="ARBA00022777"/>
    </source>
</evidence>
<dbReference type="NCBIfam" id="TIGR00830">
    <property type="entry name" value="PTBA"/>
    <property type="match status" value="1"/>
</dbReference>